<dbReference type="InterPro" id="IPR036691">
    <property type="entry name" value="Endo/exonu/phosph_ase_sf"/>
</dbReference>
<dbReference type="AlphaFoldDB" id="A0A9Q1QCS3"/>
<gene>
    <name evidence="3" type="ORF">Cgig2_007465</name>
</gene>
<dbReference type="SUPFAM" id="SSF56219">
    <property type="entry name" value="DNase I-like"/>
    <property type="match status" value="1"/>
</dbReference>
<dbReference type="Pfam" id="PF03372">
    <property type="entry name" value="Exo_endo_phos"/>
    <property type="match status" value="1"/>
</dbReference>
<proteinExistence type="predicted"/>
<sequence>MLISTLLRVLIITTMLSPAELKILVWNTQGAKSRYFLCTLKEHVRMQRAQVVALLETHVRGPRAEEVCRKIGFRGQFRVDAQGFQGGIWILWMEETLWVQILEAHTQYVTMELSTQGNQSWQFTTIYASPQNSLREELWTRLTSHANNTGRPWLLAGDFNETRSLEERGHGGPDMARRCAKFSNRNENNALLDLGFSGPKFTWLRGLSQATRKCARLDRALCNMEWRARFPDGGVKHLVRNQSHHVPILISTMGFSLQLAGAKPFKFQATSLFHNGFDKVVRQAWRLKNRVNEALRDLADQLNIWNKEVFGNLFRRKRTNTDRKPHLVAWATVTKPLDEGGLGIRSMRFLNSAAMVKLG</sequence>
<keyword evidence="4" id="KW-1185">Reference proteome</keyword>
<evidence type="ECO:0000259" key="2">
    <source>
        <dbReference type="Pfam" id="PF03372"/>
    </source>
</evidence>
<dbReference type="GO" id="GO:0003824">
    <property type="term" value="F:catalytic activity"/>
    <property type="evidence" value="ECO:0007669"/>
    <property type="project" value="InterPro"/>
</dbReference>
<feature type="domain" description="Endonuclease/exonuclease/phosphatase" evidence="2">
    <location>
        <begin position="25"/>
        <end position="227"/>
    </location>
</feature>
<accession>A0A9Q1QCS3</accession>
<comment type="caution">
    <text evidence="3">The sequence shown here is derived from an EMBL/GenBank/DDBJ whole genome shotgun (WGS) entry which is preliminary data.</text>
</comment>
<evidence type="ECO:0000313" key="3">
    <source>
        <dbReference type="EMBL" id="KAJ8437488.1"/>
    </source>
</evidence>
<protein>
    <recommendedName>
        <fullName evidence="2">Endonuclease/exonuclease/phosphatase domain-containing protein</fullName>
    </recommendedName>
</protein>
<dbReference type="InterPro" id="IPR005135">
    <property type="entry name" value="Endo/exonuclease/phosphatase"/>
</dbReference>
<feature type="signal peptide" evidence="1">
    <location>
        <begin position="1"/>
        <end position="21"/>
    </location>
</feature>
<feature type="chain" id="PRO_5040341902" description="Endonuclease/exonuclease/phosphatase domain-containing protein" evidence="1">
    <location>
        <begin position="22"/>
        <end position="359"/>
    </location>
</feature>
<keyword evidence="1" id="KW-0732">Signal</keyword>
<evidence type="ECO:0000313" key="4">
    <source>
        <dbReference type="Proteomes" id="UP001153076"/>
    </source>
</evidence>
<dbReference type="Proteomes" id="UP001153076">
    <property type="component" value="Unassembled WGS sequence"/>
</dbReference>
<dbReference type="OrthoDB" id="1750980at2759"/>
<dbReference type="Gene3D" id="3.60.10.10">
    <property type="entry name" value="Endonuclease/exonuclease/phosphatase"/>
    <property type="match status" value="1"/>
</dbReference>
<evidence type="ECO:0000256" key="1">
    <source>
        <dbReference type="SAM" id="SignalP"/>
    </source>
</evidence>
<dbReference type="PANTHER" id="PTHR35218">
    <property type="entry name" value="RNASE H DOMAIN-CONTAINING PROTEIN"/>
    <property type="match status" value="1"/>
</dbReference>
<name>A0A9Q1QCS3_9CARY</name>
<dbReference type="PANTHER" id="PTHR35218:SF9">
    <property type="entry name" value="ENDONUCLEASE_EXONUCLEASE_PHOSPHATASE DOMAIN-CONTAINING PROTEIN"/>
    <property type="match status" value="1"/>
</dbReference>
<organism evidence="3 4">
    <name type="scientific">Carnegiea gigantea</name>
    <dbReference type="NCBI Taxonomy" id="171969"/>
    <lineage>
        <taxon>Eukaryota</taxon>
        <taxon>Viridiplantae</taxon>
        <taxon>Streptophyta</taxon>
        <taxon>Embryophyta</taxon>
        <taxon>Tracheophyta</taxon>
        <taxon>Spermatophyta</taxon>
        <taxon>Magnoliopsida</taxon>
        <taxon>eudicotyledons</taxon>
        <taxon>Gunneridae</taxon>
        <taxon>Pentapetalae</taxon>
        <taxon>Caryophyllales</taxon>
        <taxon>Cactineae</taxon>
        <taxon>Cactaceae</taxon>
        <taxon>Cactoideae</taxon>
        <taxon>Echinocereeae</taxon>
        <taxon>Carnegiea</taxon>
    </lineage>
</organism>
<dbReference type="EMBL" id="JAKOGI010000297">
    <property type="protein sequence ID" value="KAJ8437488.1"/>
    <property type="molecule type" value="Genomic_DNA"/>
</dbReference>
<reference evidence="3" key="1">
    <citation type="submission" date="2022-04" db="EMBL/GenBank/DDBJ databases">
        <title>Carnegiea gigantea Genome sequencing and assembly v2.</title>
        <authorList>
            <person name="Copetti D."/>
            <person name="Sanderson M.J."/>
            <person name="Burquez A."/>
            <person name="Wojciechowski M.F."/>
        </authorList>
    </citation>
    <scope>NUCLEOTIDE SEQUENCE</scope>
    <source>
        <strain evidence="3">SGP5-SGP5p</strain>
        <tissue evidence="3">Aerial part</tissue>
    </source>
</reference>